<dbReference type="InterPro" id="IPR017946">
    <property type="entry name" value="PLC-like_Pdiesterase_TIM-brl"/>
</dbReference>
<keyword evidence="3" id="KW-1185">Reference proteome</keyword>
<dbReference type="EMBL" id="JAMZDY010000001">
    <property type="protein sequence ID" value="MCP2370306.1"/>
    <property type="molecule type" value="Genomic_DNA"/>
</dbReference>
<organism evidence="2 3">
    <name type="scientific">Agromyces terreus</name>
    <dbReference type="NCBI Taxonomy" id="424795"/>
    <lineage>
        <taxon>Bacteria</taxon>
        <taxon>Bacillati</taxon>
        <taxon>Actinomycetota</taxon>
        <taxon>Actinomycetes</taxon>
        <taxon>Micrococcales</taxon>
        <taxon>Microbacteriaceae</taxon>
        <taxon>Agromyces</taxon>
    </lineage>
</organism>
<dbReference type="PROSITE" id="PS50007">
    <property type="entry name" value="PIPLC_X_DOMAIN"/>
    <property type="match status" value="1"/>
</dbReference>
<dbReference type="Proteomes" id="UP001139722">
    <property type="component" value="Unassembled WGS sequence"/>
</dbReference>
<comment type="caution">
    <text evidence="2">The sequence shown here is derived from an EMBL/GenBank/DDBJ whole genome shotgun (WGS) entry which is preliminary data.</text>
</comment>
<accession>A0A9X2GZF4</accession>
<evidence type="ECO:0000256" key="1">
    <source>
        <dbReference type="SAM" id="Phobius"/>
    </source>
</evidence>
<reference evidence="2" key="1">
    <citation type="submission" date="2022-06" db="EMBL/GenBank/DDBJ databases">
        <title>Sequencing the genomes of 1000 actinobacteria strains.</title>
        <authorList>
            <person name="Klenk H.-P."/>
        </authorList>
    </citation>
    <scope>NUCLEOTIDE SEQUENCE</scope>
    <source>
        <strain evidence="2">DSM 22016</strain>
    </source>
</reference>
<keyword evidence="1" id="KW-0472">Membrane</keyword>
<keyword evidence="1" id="KW-1133">Transmembrane helix</keyword>
<dbReference type="CDD" id="cd08589">
    <property type="entry name" value="PI-PLCc_SaPLC1_like"/>
    <property type="match status" value="1"/>
</dbReference>
<protein>
    <recommendedName>
        <fullName evidence="4">Phosphatidylinositol diacylglycerol-lyase</fullName>
    </recommendedName>
</protein>
<dbReference type="PANTHER" id="PTHR13593:SF140">
    <property type="entry name" value="PLC-LIKE PHOSPHODIESTERASE"/>
    <property type="match status" value="1"/>
</dbReference>
<evidence type="ECO:0008006" key="4">
    <source>
        <dbReference type="Google" id="ProtNLM"/>
    </source>
</evidence>
<gene>
    <name evidence="2" type="ORF">BJ978_000982</name>
</gene>
<dbReference type="Gene3D" id="3.20.20.190">
    <property type="entry name" value="Phosphatidylinositol (PI) phosphodiesterase"/>
    <property type="match status" value="1"/>
</dbReference>
<proteinExistence type="predicted"/>
<dbReference type="SUPFAM" id="SSF51695">
    <property type="entry name" value="PLC-like phosphodiesterases"/>
    <property type="match status" value="1"/>
</dbReference>
<sequence length="343" mass="37383">MKRTLKILAWIVAVVIVAFALLVGSFWFEGRQSRTAQAARMDELRTTEPSPLVEVPIDDDLPYADLQVIGTHNSYNLAPTWLQTQVISLVEPSEAPALQYDHEPLTDQLDAGIRSLELDVRWNGEDFSMSHVPLVGNRATSPDFGLALEEIALWSKRHEGHLPISIMIEVKSDYMFLDPTLKAYDAEAADALDDVIADRLGAALFTPDDLGDGAWPTVGEMRDRVLFYFGDNEAVHELALDGHPNLEGRSIFTSSKTGSPDARFVILDDPRDPAMAADLAAGVIVRTRADADLHTSDADRAAALDSGAQLISTDYPPSEPRAGDGYTVSFDADALARPVPGTE</sequence>
<dbReference type="InterPro" id="IPR051057">
    <property type="entry name" value="PI-PLC_domain"/>
</dbReference>
<evidence type="ECO:0000313" key="3">
    <source>
        <dbReference type="Proteomes" id="UP001139722"/>
    </source>
</evidence>
<keyword evidence="1" id="KW-0812">Transmembrane</keyword>
<dbReference type="Pfam" id="PF16670">
    <property type="entry name" value="PI-PLC-C1"/>
    <property type="match status" value="2"/>
</dbReference>
<dbReference type="InterPro" id="IPR032075">
    <property type="entry name" value="PI-PLC-C1"/>
</dbReference>
<dbReference type="GO" id="GO:0008081">
    <property type="term" value="F:phosphoric diester hydrolase activity"/>
    <property type="evidence" value="ECO:0007669"/>
    <property type="project" value="InterPro"/>
</dbReference>
<feature type="transmembrane region" description="Helical" evidence="1">
    <location>
        <begin position="7"/>
        <end position="28"/>
    </location>
</feature>
<dbReference type="GO" id="GO:0006629">
    <property type="term" value="P:lipid metabolic process"/>
    <property type="evidence" value="ECO:0007669"/>
    <property type="project" value="InterPro"/>
</dbReference>
<name>A0A9X2GZF4_9MICO</name>
<dbReference type="RefSeq" id="WP_197738127.1">
    <property type="nucleotide sequence ID" value="NZ_BAAANU010000012.1"/>
</dbReference>
<dbReference type="AlphaFoldDB" id="A0A9X2GZF4"/>
<evidence type="ECO:0000313" key="2">
    <source>
        <dbReference type="EMBL" id="MCP2370306.1"/>
    </source>
</evidence>
<dbReference type="PANTHER" id="PTHR13593">
    <property type="match status" value="1"/>
</dbReference>